<dbReference type="Gene3D" id="3.40.50.300">
    <property type="entry name" value="P-loop containing nucleotide triphosphate hydrolases"/>
    <property type="match status" value="2"/>
</dbReference>
<dbReference type="GO" id="GO:0043590">
    <property type="term" value="C:bacterial nucleoid"/>
    <property type="evidence" value="ECO:0007669"/>
    <property type="project" value="TreeGrafter"/>
</dbReference>
<dbReference type="SUPFAM" id="SSF52540">
    <property type="entry name" value="P-loop containing nucleoside triphosphate hydrolases"/>
    <property type="match status" value="1"/>
</dbReference>
<dbReference type="GO" id="GO:0009378">
    <property type="term" value="F:four-way junction helicase activity"/>
    <property type="evidence" value="ECO:0007669"/>
    <property type="project" value="TreeGrafter"/>
</dbReference>
<dbReference type="InterPro" id="IPR002464">
    <property type="entry name" value="DNA/RNA_helicase_DEAH_CS"/>
</dbReference>
<dbReference type="PROSITE" id="PS51192">
    <property type="entry name" value="HELICASE_ATP_BIND_1"/>
    <property type="match status" value="1"/>
</dbReference>
<dbReference type="PANTHER" id="PTHR13710">
    <property type="entry name" value="DNA HELICASE RECQ FAMILY MEMBER"/>
    <property type="match status" value="1"/>
</dbReference>
<dbReference type="Pfam" id="PF00270">
    <property type="entry name" value="DEAD"/>
    <property type="match status" value="1"/>
</dbReference>
<evidence type="ECO:0000256" key="2">
    <source>
        <dbReference type="ARBA" id="ARBA00022801"/>
    </source>
</evidence>
<keyword evidence="4" id="KW-0067">ATP-binding</keyword>
<dbReference type="AlphaFoldDB" id="A0A3N5BDI4"/>
<dbReference type="PANTHER" id="PTHR13710:SF84">
    <property type="entry name" value="ATP-DEPENDENT DNA HELICASE RECS-RELATED"/>
    <property type="match status" value="1"/>
</dbReference>
<dbReference type="SMART" id="SM00490">
    <property type="entry name" value="HELICc"/>
    <property type="match status" value="1"/>
</dbReference>
<feature type="domain" description="Helicase ATP-binding" evidence="6">
    <location>
        <begin position="29"/>
        <end position="196"/>
    </location>
</feature>
<keyword evidence="2" id="KW-0378">Hydrolase</keyword>
<dbReference type="InterPro" id="IPR011545">
    <property type="entry name" value="DEAD/DEAH_box_helicase_dom"/>
</dbReference>
<name>A0A3N5BDI4_9BACI</name>
<evidence type="ECO:0000313" key="8">
    <source>
        <dbReference type="EMBL" id="RPF55744.1"/>
    </source>
</evidence>
<dbReference type="GO" id="GO:0003677">
    <property type="term" value="F:DNA binding"/>
    <property type="evidence" value="ECO:0007669"/>
    <property type="project" value="UniProtKB-KW"/>
</dbReference>
<dbReference type="GO" id="GO:0005737">
    <property type="term" value="C:cytoplasm"/>
    <property type="evidence" value="ECO:0007669"/>
    <property type="project" value="TreeGrafter"/>
</dbReference>
<dbReference type="GO" id="GO:0006310">
    <property type="term" value="P:DNA recombination"/>
    <property type="evidence" value="ECO:0007669"/>
    <property type="project" value="InterPro"/>
</dbReference>
<sequence>MNETVFELEKQLQEKFGFPAFREGQKEIIESVMNGNHTLATLPTGSGKSICYQLPSILLDGVTVVVSPLISLMIDQVKILKSQGFKRVAALNSLLDKEQKNKTLSKLEHYDLIYCSPEMLQQPVVINRLKQIKISLFVIDEAHCISQWGHEFRTDYLRLKDVIKSLEEPTVLALSATATPKIQQDIIHDLSISLNKIIYPMDRTNITYQVQYSENHSEKQEQLVNIINQVHAPTMVYFSSRLLTEEVSSLLKKKFPNRQIAFYHGGMEQQDRLLIQQQFMHGQLDIICCTSAFGMGVNKDDVRLVIHYHLPSNLESFIQESGRAGRDGNHSVSVLLYTHGDENIPFQMIDSELPNDIEIKQYIDHGKLEDEEYSEIKLRFLDYQLNHASETEFNLIDTIKQVRDQRKKVKIKSLMDLLGWIKSDSCRREGLFKLYQPNVRAADYDCCDYCGFEFYNIDLNQKSYVVNRTNWEGVLNDLFNGVSF</sequence>
<keyword evidence="9" id="KW-1185">Reference proteome</keyword>
<dbReference type="GO" id="GO:0030894">
    <property type="term" value="C:replisome"/>
    <property type="evidence" value="ECO:0007669"/>
    <property type="project" value="TreeGrafter"/>
</dbReference>
<evidence type="ECO:0000256" key="1">
    <source>
        <dbReference type="ARBA" id="ARBA00022741"/>
    </source>
</evidence>
<dbReference type="CDD" id="cd17920">
    <property type="entry name" value="DEXHc_RecQ"/>
    <property type="match status" value="1"/>
</dbReference>
<dbReference type="SMART" id="SM00487">
    <property type="entry name" value="DEXDc"/>
    <property type="match status" value="1"/>
</dbReference>
<dbReference type="PROSITE" id="PS00690">
    <property type="entry name" value="DEAH_ATP_HELICASE"/>
    <property type="match status" value="1"/>
</dbReference>
<keyword evidence="3 8" id="KW-0347">Helicase</keyword>
<organism evidence="8 9">
    <name type="scientific">Aquisalibacillus elongatus</name>
    <dbReference type="NCBI Taxonomy" id="485577"/>
    <lineage>
        <taxon>Bacteria</taxon>
        <taxon>Bacillati</taxon>
        <taxon>Bacillota</taxon>
        <taxon>Bacilli</taxon>
        <taxon>Bacillales</taxon>
        <taxon>Bacillaceae</taxon>
        <taxon>Aquisalibacillus</taxon>
    </lineage>
</organism>
<dbReference type="InterPro" id="IPR014001">
    <property type="entry name" value="Helicase_ATP-bd"/>
</dbReference>
<gene>
    <name evidence="8" type="ORF">EDC24_0628</name>
</gene>
<evidence type="ECO:0000256" key="4">
    <source>
        <dbReference type="ARBA" id="ARBA00022840"/>
    </source>
</evidence>
<dbReference type="RefSeq" id="WP_124219642.1">
    <property type="nucleotide sequence ID" value="NZ_RKRF01000007.1"/>
</dbReference>
<evidence type="ECO:0000313" key="9">
    <source>
        <dbReference type="Proteomes" id="UP000276443"/>
    </source>
</evidence>
<dbReference type="GO" id="GO:0016787">
    <property type="term" value="F:hydrolase activity"/>
    <property type="evidence" value="ECO:0007669"/>
    <property type="project" value="UniProtKB-KW"/>
</dbReference>
<dbReference type="PROSITE" id="PS51194">
    <property type="entry name" value="HELICASE_CTER"/>
    <property type="match status" value="1"/>
</dbReference>
<comment type="caution">
    <text evidence="8">The sequence shown here is derived from an EMBL/GenBank/DDBJ whole genome shotgun (WGS) entry which is preliminary data.</text>
</comment>
<keyword evidence="5" id="KW-0238">DNA-binding</keyword>
<dbReference type="Pfam" id="PF00271">
    <property type="entry name" value="Helicase_C"/>
    <property type="match status" value="1"/>
</dbReference>
<accession>A0A3N5BDI4</accession>
<dbReference type="GO" id="GO:0005524">
    <property type="term" value="F:ATP binding"/>
    <property type="evidence" value="ECO:0007669"/>
    <property type="project" value="UniProtKB-KW"/>
</dbReference>
<dbReference type="GO" id="GO:0043138">
    <property type="term" value="F:3'-5' DNA helicase activity"/>
    <property type="evidence" value="ECO:0007669"/>
    <property type="project" value="TreeGrafter"/>
</dbReference>
<reference evidence="8 9" key="1">
    <citation type="submission" date="2018-11" db="EMBL/GenBank/DDBJ databases">
        <title>Genomic Encyclopedia of Type Strains, Phase IV (KMG-IV): sequencing the most valuable type-strain genomes for metagenomic binning, comparative biology and taxonomic classification.</title>
        <authorList>
            <person name="Goeker M."/>
        </authorList>
    </citation>
    <scope>NUCLEOTIDE SEQUENCE [LARGE SCALE GENOMIC DNA]</scope>
    <source>
        <strain evidence="8 9">DSM 18090</strain>
    </source>
</reference>
<dbReference type="InterPro" id="IPR004589">
    <property type="entry name" value="DNA_helicase_ATP-dep_RecQ"/>
</dbReference>
<evidence type="ECO:0000259" key="7">
    <source>
        <dbReference type="PROSITE" id="PS51194"/>
    </source>
</evidence>
<feature type="domain" description="Helicase C-terminal" evidence="7">
    <location>
        <begin position="222"/>
        <end position="384"/>
    </location>
</feature>
<dbReference type="GO" id="GO:0006281">
    <property type="term" value="P:DNA repair"/>
    <property type="evidence" value="ECO:0007669"/>
    <property type="project" value="TreeGrafter"/>
</dbReference>
<dbReference type="EMBL" id="RKRF01000007">
    <property type="protein sequence ID" value="RPF55744.1"/>
    <property type="molecule type" value="Genomic_DNA"/>
</dbReference>
<dbReference type="OrthoDB" id="9763310at2"/>
<dbReference type="NCBIfam" id="TIGR00614">
    <property type="entry name" value="recQ_fam"/>
    <property type="match status" value="1"/>
</dbReference>
<dbReference type="InterPro" id="IPR001650">
    <property type="entry name" value="Helicase_C-like"/>
</dbReference>
<dbReference type="InterPro" id="IPR027417">
    <property type="entry name" value="P-loop_NTPase"/>
</dbReference>
<evidence type="ECO:0000256" key="3">
    <source>
        <dbReference type="ARBA" id="ARBA00022806"/>
    </source>
</evidence>
<dbReference type="FunFam" id="3.40.50.300:FF:001389">
    <property type="entry name" value="ATP-dependent DNA helicase RecQ"/>
    <property type="match status" value="1"/>
</dbReference>
<protein>
    <submittedName>
        <fullName evidence="8">ATP-dependent DNA helicase RecQ</fullName>
    </submittedName>
</protein>
<dbReference type="Proteomes" id="UP000276443">
    <property type="component" value="Unassembled WGS sequence"/>
</dbReference>
<evidence type="ECO:0000259" key="6">
    <source>
        <dbReference type="PROSITE" id="PS51192"/>
    </source>
</evidence>
<proteinExistence type="predicted"/>
<evidence type="ECO:0000256" key="5">
    <source>
        <dbReference type="ARBA" id="ARBA00023125"/>
    </source>
</evidence>
<keyword evidence="1" id="KW-0547">Nucleotide-binding</keyword>